<proteinExistence type="predicted"/>
<dbReference type="EnsemblPlants" id="PNT63553">
    <property type="protein sequence ID" value="PNT63553"/>
    <property type="gene ID" value="BRADI_4g17232v3"/>
</dbReference>
<gene>
    <name evidence="1" type="ORF">BRADI_4g17232v3</name>
</gene>
<organism evidence="1">
    <name type="scientific">Brachypodium distachyon</name>
    <name type="common">Purple false brome</name>
    <name type="synonym">Trachynia distachya</name>
    <dbReference type="NCBI Taxonomy" id="15368"/>
    <lineage>
        <taxon>Eukaryota</taxon>
        <taxon>Viridiplantae</taxon>
        <taxon>Streptophyta</taxon>
        <taxon>Embryophyta</taxon>
        <taxon>Tracheophyta</taxon>
        <taxon>Spermatophyta</taxon>
        <taxon>Magnoliopsida</taxon>
        <taxon>Liliopsida</taxon>
        <taxon>Poales</taxon>
        <taxon>Poaceae</taxon>
        <taxon>BOP clade</taxon>
        <taxon>Pooideae</taxon>
        <taxon>Stipodae</taxon>
        <taxon>Brachypodieae</taxon>
        <taxon>Brachypodium</taxon>
    </lineage>
</organism>
<dbReference type="OrthoDB" id="10630950at2759"/>
<reference evidence="2" key="3">
    <citation type="submission" date="2018-08" db="UniProtKB">
        <authorList>
            <consortium name="EnsemblPlants"/>
        </authorList>
    </citation>
    <scope>IDENTIFICATION</scope>
    <source>
        <strain evidence="2">cv. Bd21</strain>
    </source>
</reference>
<evidence type="ECO:0000313" key="2">
    <source>
        <dbReference type="EnsemblPlants" id="PNT63553"/>
    </source>
</evidence>
<dbReference type="InParanoid" id="A0A2K2CNF2"/>
<dbReference type="Proteomes" id="UP000008810">
    <property type="component" value="Chromosome 4"/>
</dbReference>
<evidence type="ECO:0000313" key="3">
    <source>
        <dbReference type="Proteomes" id="UP000008810"/>
    </source>
</evidence>
<reference evidence="1 2" key="1">
    <citation type="journal article" date="2010" name="Nature">
        <title>Genome sequencing and analysis of the model grass Brachypodium distachyon.</title>
        <authorList>
            <consortium name="International Brachypodium Initiative"/>
        </authorList>
    </citation>
    <scope>NUCLEOTIDE SEQUENCE [LARGE SCALE GENOMIC DNA]</scope>
    <source>
        <strain evidence="1 2">Bd21</strain>
    </source>
</reference>
<accession>A0A2K2CNF2</accession>
<reference evidence="1" key="2">
    <citation type="submission" date="2017-06" db="EMBL/GenBank/DDBJ databases">
        <title>WGS assembly of Brachypodium distachyon.</title>
        <authorList>
            <consortium name="The International Brachypodium Initiative"/>
            <person name="Lucas S."/>
            <person name="Harmon-Smith M."/>
            <person name="Lail K."/>
            <person name="Tice H."/>
            <person name="Grimwood J."/>
            <person name="Bruce D."/>
            <person name="Barry K."/>
            <person name="Shu S."/>
            <person name="Lindquist E."/>
            <person name="Wang M."/>
            <person name="Pitluck S."/>
            <person name="Vogel J.P."/>
            <person name="Garvin D.F."/>
            <person name="Mockler T.C."/>
            <person name="Schmutz J."/>
            <person name="Rokhsar D."/>
            <person name="Bevan M.W."/>
        </authorList>
    </citation>
    <scope>NUCLEOTIDE SEQUENCE</scope>
    <source>
        <strain evidence="1">Bd21</strain>
    </source>
</reference>
<dbReference type="Gramene" id="PNT63553">
    <property type="protein sequence ID" value="PNT63553"/>
    <property type="gene ID" value="BRADI_4g17232v3"/>
</dbReference>
<evidence type="ECO:0000313" key="1">
    <source>
        <dbReference type="EMBL" id="PNT63553.1"/>
    </source>
</evidence>
<sequence>MTMGFKRRTNNNKIKEVIVGTNLVISVKCTKTSLVLVASRPPASAGEQMWPLRVHGSVDAVVCASVKQLHAWGWPRSVWPLG</sequence>
<name>A0A2K2CNF2_BRADI</name>
<keyword evidence="3" id="KW-1185">Reference proteome</keyword>
<protein>
    <submittedName>
        <fullName evidence="1 2">Uncharacterized protein</fullName>
    </submittedName>
</protein>
<dbReference type="AlphaFoldDB" id="A0A2K2CNF2"/>
<dbReference type="EMBL" id="CM000883">
    <property type="protein sequence ID" value="PNT63553.1"/>
    <property type="molecule type" value="Genomic_DNA"/>
</dbReference>